<feature type="compositionally biased region" description="Polar residues" evidence="1">
    <location>
        <begin position="572"/>
        <end position="585"/>
    </location>
</feature>
<feature type="compositionally biased region" description="Polar residues" evidence="1">
    <location>
        <begin position="315"/>
        <end position="325"/>
    </location>
</feature>
<dbReference type="EMBL" id="JAODUP010000330">
    <property type="protein sequence ID" value="KAK2152376.1"/>
    <property type="molecule type" value="Genomic_DNA"/>
</dbReference>
<comment type="caution">
    <text evidence="2">The sequence shown here is derived from an EMBL/GenBank/DDBJ whole genome shotgun (WGS) entry which is preliminary data.</text>
</comment>
<evidence type="ECO:0000313" key="2">
    <source>
        <dbReference type="EMBL" id="KAK2152376.1"/>
    </source>
</evidence>
<feature type="compositionally biased region" description="Low complexity" evidence="1">
    <location>
        <begin position="520"/>
        <end position="551"/>
    </location>
</feature>
<feature type="compositionally biased region" description="Basic and acidic residues" evidence="1">
    <location>
        <begin position="562"/>
        <end position="571"/>
    </location>
</feature>
<feature type="region of interest" description="Disordered" evidence="1">
    <location>
        <begin position="101"/>
        <end position="133"/>
    </location>
</feature>
<feature type="compositionally biased region" description="Polar residues" evidence="1">
    <location>
        <begin position="182"/>
        <end position="207"/>
    </location>
</feature>
<proteinExistence type="predicted"/>
<keyword evidence="3" id="KW-1185">Reference proteome</keyword>
<feature type="compositionally biased region" description="Low complexity" evidence="1">
    <location>
        <begin position="410"/>
        <end position="435"/>
    </location>
</feature>
<feature type="compositionally biased region" description="Polar residues" evidence="1">
    <location>
        <begin position="115"/>
        <end position="125"/>
    </location>
</feature>
<feature type="region of interest" description="Disordered" evidence="1">
    <location>
        <begin position="159"/>
        <end position="220"/>
    </location>
</feature>
<name>A0AAD9JGR5_9ANNE</name>
<protein>
    <submittedName>
        <fullName evidence="2">Uncharacterized protein</fullName>
    </submittedName>
</protein>
<dbReference type="AlphaFoldDB" id="A0AAD9JGR5"/>
<feature type="region of interest" description="Disordered" evidence="1">
    <location>
        <begin position="308"/>
        <end position="327"/>
    </location>
</feature>
<sequence length="846" mass="93396">MSVDMSAMPPWKKELLERKHRQEEEDKKRRAEELERLSHMPPWKRELMLKKKKSTIYMSRSASANEVDKRLADGVGEVYRMEFGTVNGSVPIDDNGVTVTISSPSEEASPRLRVSTCTTPECDTSISEEDQIDNGDMQEEHLLPIECNPWLKLDSNSRRRGRNISRKSKESDVASDGHLSERSGQGSCLSPIQNSHSESSFRMSDQDVQSDKTDDNDSVFDEEEVTYGKGFVHKLLRKFKHMSAREDSPSVTARRPSPKRAHSSENILDDRNSWKASRNYIPVGDISGENSSLSKLKAQSMDCLLSKTEAEQESIEPSTDSSQFKGYSEETLAEDTRVNNDSLIQSTKMQDCPPGELVLRSVNQGGALEDLPRINIVSAARSVFESISTTNQVPPVARQHHSPERLPIRSSSASNISSSHSLTDSHISHSYSVSSTDQQVPTTGSVPVIRYTHAEDSAEAQPLTLKASSNQKTPGVRFFFSGKKLESPVETSAVKNLPVEKMSMSVDTTADYHVKLGKGTSSTTLQSSSTALSSSSESSSTLKSASASVTSENHCPAPHVPKAQEHHDQNSRDQSQFFKASSSDGAAQKDSTEAPALSEEITMVLNQSAKEADDSGVLTDTWSDDQGKSLSGSIPVHRVAPVMKDTTPSIPEHRNPEANRLNLNLNLNELSRKKTITDDNTDINRNNKFGSVSVVKDSMSYDVDGDFPVPMRRKKKTKRPAPSGPGSLLIRPASNLVAAGVKAEYLCLNRYHDIKDGKFAPAKKRPSYYYDEYSDDDIPITNVDDYLPVTNIDDVSPVGTPREGDPTQQKRPVHRFEFVGAGVILDRSLLSKSKHKKVQISNIKVR</sequence>
<evidence type="ECO:0000313" key="3">
    <source>
        <dbReference type="Proteomes" id="UP001208570"/>
    </source>
</evidence>
<organism evidence="2 3">
    <name type="scientific">Paralvinella palmiformis</name>
    <dbReference type="NCBI Taxonomy" id="53620"/>
    <lineage>
        <taxon>Eukaryota</taxon>
        <taxon>Metazoa</taxon>
        <taxon>Spiralia</taxon>
        <taxon>Lophotrochozoa</taxon>
        <taxon>Annelida</taxon>
        <taxon>Polychaeta</taxon>
        <taxon>Sedentaria</taxon>
        <taxon>Canalipalpata</taxon>
        <taxon>Terebellida</taxon>
        <taxon>Terebelliformia</taxon>
        <taxon>Alvinellidae</taxon>
        <taxon>Paralvinella</taxon>
    </lineage>
</organism>
<evidence type="ECO:0000256" key="1">
    <source>
        <dbReference type="SAM" id="MobiDB-lite"/>
    </source>
</evidence>
<gene>
    <name evidence="2" type="ORF">LSH36_330g04050</name>
</gene>
<accession>A0AAD9JGR5</accession>
<feature type="region of interest" description="Disordered" evidence="1">
    <location>
        <begin position="243"/>
        <end position="270"/>
    </location>
</feature>
<feature type="region of interest" description="Disordered" evidence="1">
    <location>
        <begin position="706"/>
        <end position="727"/>
    </location>
</feature>
<reference evidence="2" key="1">
    <citation type="journal article" date="2023" name="Mol. Biol. Evol.">
        <title>Third-Generation Sequencing Reveals the Adaptive Role of the Epigenome in Three Deep-Sea Polychaetes.</title>
        <authorList>
            <person name="Perez M."/>
            <person name="Aroh O."/>
            <person name="Sun Y."/>
            <person name="Lan Y."/>
            <person name="Juniper S.K."/>
            <person name="Young C.R."/>
            <person name="Angers B."/>
            <person name="Qian P.Y."/>
        </authorList>
    </citation>
    <scope>NUCLEOTIDE SEQUENCE</scope>
    <source>
        <strain evidence="2">P08H-3</strain>
    </source>
</reference>
<feature type="region of interest" description="Disordered" evidence="1">
    <location>
        <begin position="391"/>
        <end position="442"/>
    </location>
</feature>
<feature type="region of interest" description="Disordered" evidence="1">
    <location>
        <begin position="1"/>
        <end position="37"/>
    </location>
</feature>
<feature type="region of interest" description="Disordered" evidence="1">
    <location>
        <begin position="519"/>
        <end position="596"/>
    </location>
</feature>
<dbReference type="Proteomes" id="UP001208570">
    <property type="component" value="Unassembled WGS sequence"/>
</dbReference>
<feature type="compositionally biased region" description="Basic and acidic residues" evidence="1">
    <location>
        <begin position="11"/>
        <end position="37"/>
    </location>
</feature>